<dbReference type="GO" id="GO:0000166">
    <property type="term" value="F:nucleotide binding"/>
    <property type="evidence" value="ECO:0007669"/>
    <property type="project" value="InterPro"/>
</dbReference>
<accession>A0A345RMS6</accession>
<dbReference type="Pfam" id="PF01408">
    <property type="entry name" value="GFO_IDH_MocA"/>
    <property type="match status" value="1"/>
</dbReference>
<dbReference type="Pfam" id="PF22725">
    <property type="entry name" value="GFO_IDH_MocA_C3"/>
    <property type="match status" value="1"/>
</dbReference>
<evidence type="ECO:0000259" key="1">
    <source>
        <dbReference type="Pfam" id="PF01408"/>
    </source>
</evidence>
<dbReference type="InterPro" id="IPR051450">
    <property type="entry name" value="Gfo/Idh/MocA_Oxidoreductases"/>
</dbReference>
<dbReference type="RefSeq" id="WP_114881944.1">
    <property type="nucleotide sequence ID" value="NZ_CP029608.1"/>
</dbReference>
<dbReference type="SUPFAM" id="SSF55347">
    <property type="entry name" value="Glyceraldehyde-3-phosphate dehydrogenase-like, C-terminal domain"/>
    <property type="match status" value="1"/>
</dbReference>
<sequence length="352" mass="38199">MNKILIGVIGAGLIGKTHIERAMAQENVELVGIADPTPAAQALAASLGVPWFEHYDTMLQVAKPRGVVVATPNVTHADVAVDCLERKVAVLVEKPIADTLVNARRICAASAAHGVPALVGHQRRYNPIMRHAKSIVDAGLLGRPVSVTALCTWLKPEDYFETAWRRQAGGGPVLINLIHDIDLLRFLFGEIESLQAITSSKVRRFEVEDTAAVLLRFRNGALGTVSVSDATAAPWNWDLSAGEAERFPRQDDVNSHFFSGTEGSLTLPRLELWRYHGQPGWHDAITMERSVPHIGCPYAEQMRHFCAVIAGNERPVCSAEDGFRTLEATLAVHTAARTGAVVRLEGGTSWGA</sequence>
<dbReference type="EMBL" id="CP029608">
    <property type="protein sequence ID" value="AXI60592.1"/>
    <property type="molecule type" value="Genomic_DNA"/>
</dbReference>
<dbReference type="PANTHER" id="PTHR43377">
    <property type="entry name" value="BILIVERDIN REDUCTASE A"/>
    <property type="match status" value="1"/>
</dbReference>
<evidence type="ECO:0000313" key="3">
    <source>
        <dbReference type="EMBL" id="AXI60592.1"/>
    </source>
</evidence>
<dbReference type="Proteomes" id="UP000253720">
    <property type="component" value="Chromosome"/>
</dbReference>
<protein>
    <submittedName>
        <fullName evidence="3">Gfo/Idh/MocA family oxidoreductase</fullName>
    </submittedName>
</protein>
<dbReference type="SUPFAM" id="SSF51735">
    <property type="entry name" value="NAD(P)-binding Rossmann-fold domains"/>
    <property type="match status" value="1"/>
</dbReference>
<dbReference type="Gene3D" id="3.40.50.720">
    <property type="entry name" value="NAD(P)-binding Rossmann-like Domain"/>
    <property type="match status" value="1"/>
</dbReference>
<dbReference type="KEGG" id="pke:DLD99_08935"/>
<organism evidence="3 4">
    <name type="scientific">Pseudomonas kribbensis</name>
    <dbReference type="NCBI Taxonomy" id="1628086"/>
    <lineage>
        <taxon>Bacteria</taxon>
        <taxon>Pseudomonadati</taxon>
        <taxon>Pseudomonadota</taxon>
        <taxon>Gammaproteobacteria</taxon>
        <taxon>Pseudomonadales</taxon>
        <taxon>Pseudomonadaceae</taxon>
        <taxon>Pseudomonas</taxon>
    </lineage>
</organism>
<dbReference type="InterPro" id="IPR000683">
    <property type="entry name" value="Gfo/Idh/MocA-like_OxRdtase_N"/>
</dbReference>
<feature type="domain" description="Gfo/Idh/MocA-like oxidoreductase N-terminal" evidence="1">
    <location>
        <begin position="5"/>
        <end position="121"/>
    </location>
</feature>
<dbReference type="AlphaFoldDB" id="A0A345RMS6"/>
<dbReference type="InterPro" id="IPR036291">
    <property type="entry name" value="NAD(P)-bd_dom_sf"/>
</dbReference>
<dbReference type="InterPro" id="IPR055170">
    <property type="entry name" value="GFO_IDH_MocA-like_dom"/>
</dbReference>
<dbReference type="PANTHER" id="PTHR43377:SF8">
    <property type="entry name" value="BLR3664 PROTEIN"/>
    <property type="match status" value="1"/>
</dbReference>
<feature type="domain" description="GFO/IDH/MocA-like oxidoreductase" evidence="2">
    <location>
        <begin position="129"/>
        <end position="235"/>
    </location>
</feature>
<proteinExistence type="predicted"/>
<keyword evidence="4" id="KW-1185">Reference proteome</keyword>
<evidence type="ECO:0000259" key="2">
    <source>
        <dbReference type="Pfam" id="PF22725"/>
    </source>
</evidence>
<reference evidence="3 4" key="1">
    <citation type="submission" date="2018-05" db="EMBL/GenBank/DDBJ databases">
        <title>Complete genome sequence of Pseudomonas kribbensis 46-2(T).</title>
        <authorList>
            <person name="Jeong H."/>
            <person name="Lee S.-G."/>
            <person name="Rha E."/>
            <person name="Kim H."/>
        </authorList>
    </citation>
    <scope>NUCLEOTIDE SEQUENCE [LARGE SCALE GENOMIC DNA]</scope>
    <source>
        <strain evidence="3 4">46-2</strain>
    </source>
</reference>
<gene>
    <name evidence="3" type="ORF">DLD99_08935</name>
</gene>
<name>A0A345RMS6_9PSED</name>
<evidence type="ECO:0000313" key="4">
    <source>
        <dbReference type="Proteomes" id="UP000253720"/>
    </source>
</evidence>
<dbReference type="Gene3D" id="3.30.360.10">
    <property type="entry name" value="Dihydrodipicolinate Reductase, domain 2"/>
    <property type="match status" value="1"/>
</dbReference>